<keyword evidence="5 6" id="KW-0472">Membrane</keyword>
<evidence type="ECO:0000256" key="3">
    <source>
        <dbReference type="ARBA" id="ARBA00022692"/>
    </source>
</evidence>
<feature type="transmembrane region" description="Helical" evidence="6">
    <location>
        <begin position="132"/>
        <end position="153"/>
    </location>
</feature>
<gene>
    <name evidence="7" type="ORF">H9S92_11465</name>
</gene>
<organism evidence="7 8">
    <name type="scientific">Neolewinella lacunae</name>
    <dbReference type="NCBI Taxonomy" id="1517758"/>
    <lineage>
        <taxon>Bacteria</taxon>
        <taxon>Pseudomonadati</taxon>
        <taxon>Bacteroidota</taxon>
        <taxon>Saprospiria</taxon>
        <taxon>Saprospirales</taxon>
        <taxon>Lewinellaceae</taxon>
        <taxon>Neolewinella</taxon>
    </lineage>
</organism>
<evidence type="ECO:0000313" key="8">
    <source>
        <dbReference type="Proteomes" id="UP000650081"/>
    </source>
</evidence>
<keyword evidence="3 6" id="KW-0812">Transmembrane</keyword>
<dbReference type="PANTHER" id="PTHR30086">
    <property type="entry name" value="ARGININE EXPORTER PROTEIN ARGO"/>
    <property type="match status" value="1"/>
</dbReference>
<evidence type="ECO:0000256" key="4">
    <source>
        <dbReference type="ARBA" id="ARBA00022989"/>
    </source>
</evidence>
<reference evidence="7" key="1">
    <citation type="submission" date="2020-08" db="EMBL/GenBank/DDBJ databases">
        <title>Lewinella bacteria from marine environments.</title>
        <authorList>
            <person name="Zhong Y."/>
        </authorList>
    </citation>
    <scope>NUCLEOTIDE SEQUENCE</scope>
    <source>
        <strain evidence="7">KCTC 42187</strain>
    </source>
</reference>
<sequence>MILPAPHCVISSKQRIINLTGYILEGVRAGLLLSLLAGPLLVLLLQLSLRRGTLAALAGALGIWCSDAAFIWAIHLGMGGLSKVMNHTYFNEIVGSIGGLILVGSALFMWFRSPPDLSGDRIMPTKRGVLSAFAQGLAINTFNPFTVGFWSFFSITQVHDRQLSEPQAWAIYAGVLGTIILTDTIKIVAARKLRDILRPEVLLKVQRTGALALGCFGLILGVRVWMV</sequence>
<evidence type="ECO:0000313" key="7">
    <source>
        <dbReference type="EMBL" id="MBC6994787.1"/>
    </source>
</evidence>
<name>A0A923PIN4_9BACT</name>
<keyword evidence="2" id="KW-1003">Cell membrane</keyword>
<evidence type="ECO:0000256" key="1">
    <source>
        <dbReference type="ARBA" id="ARBA00004651"/>
    </source>
</evidence>
<accession>A0A923PIN4</accession>
<feature type="transmembrane region" description="Helical" evidence="6">
    <location>
        <begin position="29"/>
        <end position="47"/>
    </location>
</feature>
<keyword evidence="4 6" id="KW-1133">Transmembrane helix</keyword>
<dbReference type="Pfam" id="PF01810">
    <property type="entry name" value="LysE"/>
    <property type="match status" value="1"/>
</dbReference>
<feature type="transmembrane region" description="Helical" evidence="6">
    <location>
        <begin position="209"/>
        <end position="226"/>
    </location>
</feature>
<keyword evidence="8" id="KW-1185">Reference proteome</keyword>
<feature type="transmembrane region" description="Helical" evidence="6">
    <location>
        <begin position="93"/>
        <end position="111"/>
    </location>
</feature>
<dbReference type="EMBL" id="JACSIT010000104">
    <property type="protein sequence ID" value="MBC6994787.1"/>
    <property type="molecule type" value="Genomic_DNA"/>
</dbReference>
<protein>
    <submittedName>
        <fullName evidence="7">LysE family transporter</fullName>
    </submittedName>
</protein>
<dbReference type="InterPro" id="IPR001123">
    <property type="entry name" value="LeuE-type"/>
</dbReference>
<comment type="subcellular location">
    <subcellularLocation>
        <location evidence="1">Cell membrane</location>
        <topology evidence="1">Multi-pass membrane protein</topology>
    </subcellularLocation>
</comment>
<comment type="caution">
    <text evidence="7">The sequence shown here is derived from an EMBL/GenBank/DDBJ whole genome shotgun (WGS) entry which is preliminary data.</text>
</comment>
<evidence type="ECO:0000256" key="5">
    <source>
        <dbReference type="ARBA" id="ARBA00023136"/>
    </source>
</evidence>
<dbReference type="AlphaFoldDB" id="A0A923PIN4"/>
<evidence type="ECO:0000256" key="6">
    <source>
        <dbReference type="SAM" id="Phobius"/>
    </source>
</evidence>
<proteinExistence type="predicted"/>
<dbReference type="GO" id="GO:0015171">
    <property type="term" value="F:amino acid transmembrane transporter activity"/>
    <property type="evidence" value="ECO:0007669"/>
    <property type="project" value="TreeGrafter"/>
</dbReference>
<dbReference type="RefSeq" id="WP_187466859.1">
    <property type="nucleotide sequence ID" value="NZ_JACSIT010000104.1"/>
</dbReference>
<evidence type="ECO:0000256" key="2">
    <source>
        <dbReference type="ARBA" id="ARBA00022475"/>
    </source>
</evidence>
<dbReference type="PANTHER" id="PTHR30086:SF20">
    <property type="entry name" value="ARGININE EXPORTER PROTEIN ARGO-RELATED"/>
    <property type="match status" value="1"/>
</dbReference>
<dbReference type="Proteomes" id="UP000650081">
    <property type="component" value="Unassembled WGS sequence"/>
</dbReference>
<dbReference type="GO" id="GO:0005886">
    <property type="term" value="C:plasma membrane"/>
    <property type="evidence" value="ECO:0007669"/>
    <property type="project" value="UniProtKB-SubCell"/>
</dbReference>
<feature type="transmembrane region" description="Helical" evidence="6">
    <location>
        <begin position="169"/>
        <end position="189"/>
    </location>
</feature>
<feature type="transmembrane region" description="Helical" evidence="6">
    <location>
        <begin position="54"/>
        <end position="73"/>
    </location>
</feature>